<dbReference type="GO" id="GO:0061136">
    <property type="term" value="P:regulation of proteasomal protein catabolic process"/>
    <property type="evidence" value="ECO:0007669"/>
    <property type="project" value="TreeGrafter"/>
</dbReference>
<evidence type="ECO:0000256" key="2">
    <source>
        <dbReference type="ARBA" id="ARBA00022942"/>
    </source>
</evidence>
<sequence length="310" mass="34669">SLYLFMVLISQYQTLVLLPQHLLTALPSPNITSLVIHGVRNSIDIVWCVCKAWSTMPSEMRSDDVRVQYDDIIDGFSCDANDIIHSKLPAKVMQLQRLLKEAPEFNLATTDVMEAIEVEPYNSGGISKKRKLASCDDGNDVQLDGDAIAADESFDGATRTLSVLKCNKTVVAPLFLLKGQMLDMIELIGTVKISIQLAIPRIEDGNNFGVSIQEETVSELSRAEDSVFSIFESMSGYFVSRAKVGSKMLKYPEVQDYLMAVRELDSKMYTNLRLFCSDLRNNAALLHDLIIKNLEKIRSPRSSNHQSSMY</sequence>
<feature type="domain" description="Proteasome activator PA28 C-terminal" evidence="3">
    <location>
        <begin position="164"/>
        <end position="306"/>
    </location>
</feature>
<dbReference type="SUPFAM" id="SSF47216">
    <property type="entry name" value="Proteasome activator"/>
    <property type="match status" value="1"/>
</dbReference>
<organism evidence="4">
    <name type="scientific">Spongospora subterranea</name>
    <dbReference type="NCBI Taxonomy" id="70186"/>
    <lineage>
        <taxon>Eukaryota</taxon>
        <taxon>Sar</taxon>
        <taxon>Rhizaria</taxon>
        <taxon>Endomyxa</taxon>
        <taxon>Phytomyxea</taxon>
        <taxon>Plasmodiophorida</taxon>
        <taxon>Plasmodiophoridae</taxon>
        <taxon>Spongospora</taxon>
    </lineage>
</organism>
<evidence type="ECO:0000259" key="3">
    <source>
        <dbReference type="Pfam" id="PF02252"/>
    </source>
</evidence>
<proteinExistence type="inferred from homology"/>
<dbReference type="InterPro" id="IPR036252">
    <property type="entry name" value="Proteasome_activ_sf"/>
</dbReference>
<dbReference type="InterPro" id="IPR009077">
    <property type="entry name" value="Proteasome_activ_PA28"/>
</dbReference>
<dbReference type="PANTHER" id="PTHR10660:SF2">
    <property type="entry name" value="LD45860P"/>
    <property type="match status" value="1"/>
</dbReference>
<dbReference type="PANTHER" id="PTHR10660">
    <property type="entry name" value="PROTEASOME REGULATOR PA28"/>
    <property type="match status" value="1"/>
</dbReference>
<protein>
    <recommendedName>
        <fullName evidence="3">Proteasome activator PA28 C-terminal domain-containing protein</fullName>
    </recommendedName>
</protein>
<dbReference type="FunFam" id="1.20.120.180:FF:000002">
    <property type="entry name" value="Proteasome activator complex subunit 1"/>
    <property type="match status" value="1"/>
</dbReference>
<dbReference type="GO" id="GO:0005654">
    <property type="term" value="C:nucleoplasm"/>
    <property type="evidence" value="ECO:0007669"/>
    <property type="project" value="TreeGrafter"/>
</dbReference>
<dbReference type="AlphaFoldDB" id="A0A0H5QKR0"/>
<evidence type="ECO:0000256" key="1">
    <source>
        <dbReference type="ARBA" id="ARBA00005883"/>
    </source>
</evidence>
<evidence type="ECO:0000313" key="4">
    <source>
        <dbReference type="EMBL" id="CRZ02725.1"/>
    </source>
</evidence>
<dbReference type="GO" id="GO:0061133">
    <property type="term" value="F:endopeptidase activator activity"/>
    <property type="evidence" value="ECO:0007669"/>
    <property type="project" value="TreeGrafter"/>
</dbReference>
<dbReference type="Pfam" id="PF02252">
    <property type="entry name" value="PA28_C"/>
    <property type="match status" value="1"/>
</dbReference>
<dbReference type="EMBL" id="HACM01002283">
    <property type="protein sequence ID" value="CRZ02725.1"/>
    <property type="molecule type" value="Transcribed_RNA"/>
</dbReference>
<dbReference type="Gene3D" id="1.20.120.180">
    <property type="entry name" value="Proteasome activator pa28, C-terminal domain"/>
    <property type="match status" value="1"/>
</dbReference>
<accession>A0A0H5QKR0</accession>
<dbReference type="GO" id="GO:2000045">
    <property type="term" value="P:regulation of G1/S transition of mitotic cell cycle"/>
    <property type="evidence" value="ECO:0007669"/>
    <property type="project" value="TreeGrafter"/>
</dbReference>
<feature type="non-terminal residue" evidence="4">
    <location>
        <position position="1"/>
    </location>
</feature>
<reference evidence="4" key="1">
    <citation type="submission" date="2015-04" db="EMBL/GenBank/DDBJ databases">
        <title>The genome sequence of the plant pathogenic Rhizarian Plasmodiophora brassicae reveals insights in its biotrophic life cycle and the origin of chitin synthesis.</title>
        <authorList>
            <person name="Schwelm A."/>
            <person name="Fogelqvist J."/>
            <person name="Knaust A."/>
            <person name="Julke S."/>
            <person name="Lilja T."/>
            <person name="Dhandapani V."/>
            <person name="Bonilla-Rosso G."/>
            <person name="Karlsson M."/>
            <person name="Shevchenko A."/>
            <person name="Choi S.R."/>
            <person name="Kim H.G."/>
            <person name="Park J.Y."/>
            <person name="Lim Y.P."/>
            <person name="Ludwig-Muller J."/>
            <person name="Dixelius C."/>
        </authorList>
    </citation>
    <scope>NUCLEOTIDE SEQUENCE</scope>
    <source>
        <tissue evidence="4">Potato root galls</tissue>
    </source>
</reference>
<keyword evidence="2" id="KW-0647">Proteasome</keyword>
<dbReference type="InterPro" id="IPR003186">
    <property type="entry name" value="PA28_C"/>
</dbReference>
<comment type="similarity">
    <text evidence="1">Belongs to the PA28 family.</text>
</comment>
<dbReference type="GO" id="GO:0005737">
    <property type="term" value="C:cytoplasm"/>
    <property type="evidence" value="ECO:0007669"/>
    <property type="project" value="TreeGrafter"/>
</dbReference>
<dbReference type="InterPro" id="IPR036997">
    <property type="entry name" value="PA28_C_sf"/>
</dbReference>
<name>A0A0H5QKR0_9EUKA</name>
<dbReference type="GO" id="GO:0008537">
    <property type="term" value="C:proteasome activator complex"/>
    <property type="evidence" value="ECO:0007669"/>
    <property type="project" value="InterPro"/>
</dbReference>